<dbReference type="Proteomes" id="UP001610444">
    <property type="component" value="Unassembled WGS sequence"/>
</dbReference>
<dbReference type="GeneID" id="98164210"/>
<dbReference type="RefSeq" id="XP_070892051.1">
    <property type="nucleotide sequence ID" value="XM_071049046.1"/>
</dbReference>
<name>A0ABR4J9D5_9EURO</name>
<evidence type="ECO:0000313" key="3">
    <source>
        <dbReference type="Proteomes" id="UP001610444"/>
    </source>
</evidence>
<reference evidence="2 3" key="1">
    <citation type="submission" date="2024-07" db="EMBL/GenBank/DDBJ databases">
        <title>Section-level genome sequencing and comparative genomics of Aspergillus sections Usti and Cavernicolus.</title>
        <authorList>
            <consortium name="Lawrence Berkeley National Laboratory"/>
            <person name="Nybo J.L."/>
            <person name="Vesth T.C."/>
            <person name="Theobald S."/>
            <person name="Frisvad J.C."/>
            <person name="Larsen T.O."/>
            <person name="Kjaerboelling I."/>
            <person name="Rothschild-Mancinelli K."/>
            <person name="Lyhne E.K."/>
            <person name="Kogle M.E."/>
            <person name="Barry K."/>
            <person name="Clum A."/>
            <person name="Na H."/>
            <person name="Ledsgaard L."/>
            <person name="Lin J."/>
            <person name="Lipzen A."/>
            <person name="Kuo A."/>
            <person name="Riley R."/>
            <person name="Mondo S."/>
            <person name="LaButti K."/>
            <person name="Haridas S."/>
            <person name="Pangalinan J."/>
            <person name="Salamov A.A."/>
            <person name="Simmons B.A."/>
            <person name="Magnuson J.K."/>
            <person name="Chen J."/>
            <person name="Drula E."/>
            <person name="Henrissat B."/>
            <person name="Wiebenga A."/>
            <person name="Lubbers R.J."/>
            <person name="Gomes A.C."/>
            <person name="Macurrencykelacurrency M.R."/>
            <person name="Stajich J."/>
            <person name="Grigoriev I.V."/>
            <person name="Mortensen U.H."/>
            <person name="De vries R.P."/>
            <person name="Baker S.E."/>
            <person name="Andersen M.R."/>
        </authorList>
    </citation>
    <scope>NUCLEOTIDE SEQUENCE [LARGE SCALE GENOMIC DNA]</scope>
    <source>
        <strain evidence="2 3">CBS 756.74</strain>
    </source>
</reference>
<comment type="caution">
    <text evidence="2">The sequence shown here is derived from an EMBL/GenBank/DDBJ whole genome shotgun (WGS) entry which is preliminary data.</text>
</comment>
<protein>
    <submittedName>
        <fullName evidence="2">Uncharacterized protein</fullName>
    </submittedName>
</protein>
<feature type="region of interest" description="Disordered" evidence="1">
    <location>
        <begin position="232"/>
        <end position="284"/>
    </location>
</feature>
<feature type="compositionally biased region" description="Pro residues" evidence="1">
    <location>
        <begin position="34"/>
        <end position="51"/>
    </location>
</feature>
<evidence type="ECO:0000313" key="2">
    <source>
        <dbReference type="EMBL" id="KAL2836342.1"/>
    </source>
</evidence>
<feature type="compositionally biased region" description="Basic residues" evidence="1">
    <location>
        <begin position="260"/>
        <end position="276"/>
    </location>
</feature>
<accession>A0ABR4J9D5</accession>
<feature type="region of interest" description="Disordered" evidence="1">
    <location>
        <begin position="25"/>
        <end position="58"/>
    </location>
</feature>
<sequence>MLPAFQINNFKPWAPLPAKPFPSHRTLNACSPRTPNPHNPEPCHVPPPSTLPLPKHHLPARPPAEVYVHVTANTQLESEQSSFPETSGHSAAYRRNSAPHVPASDLIRRCDPQDDAGILTKPPGFRGDLASPSTSSSADSLGGFFMLPDAPQDNIPIDPVILADLGPWEGNDLLLPVPPADSLINPVTTCLYPEPPAILNSPGNPFGDPAERNGSGNGVIQTSDRERQQVHLTPHSTDLDPSFPTSIQGKHQIGREPRSSKRKTQKPNSRIRKSSRVRSALGPREGPFPALRSYFVSLPLDDRLQFLSWLFESALSHCMSDTSPTACGEGELRPTYRPSPQPVIEQSPGVIRRIQRSSRKRVPWVNRRGGPPSKAEKGRGSVVVRRDEGFLEAVSREKSRARYRFSGVRLSARDRVNVFRNNDIWL</sequence>
<dbReference type="EMBL" id="JBFXLR010000118">
    <property type="protein sequence ID" value="KAL2836342.1"/>
    <property type="molecule type" value="Genomic_DNA"/>
</dbReference>
<keyword evidence="3" id="KW-1185">Reference proteome</keyword>
<gene>
    <name evidence="2" type="ORF">BJX68DRAFT_37345</name>
</gene>
<evidence type="ECO:0000256" key="1">
    <source>
        <dbReference type="SAM" id="MobiDB-lite"/>
    </source>
</evidence>
<organism evidence="2 3">
    <name type="scientific">Aspergillus pseudodeflectus</name>
    <dbReference type="NCBI Taxonomy" id="176178"/>
    <lineage>
        <taxon>Eukaryota</taxon>
        <taxon>Fungi</taxon>
        <taxon>Dikarya</taxon>
        <taxon>Ascomycota</taxon>
        <taxon>Pezizomycotina</taxon>
        <taxon>Eurotiomycetes</taxon>
        <taxon>Eurotiomycetidae</taxon>
        <taxon>Eurotiales</taxon>
        <taxon>Aspergillaceae</taxon>
        <taxon>Aspergillus</taxon>
        <taxon>Aspergillus subgen. Nidulantes</taxon>
    </lineage>
</organism>
<feature type="region of interest" description="Disordered" evidence="1">
    <location>
        <begin position="196"/>
        <end position="220"/>
    </location>
</feature>
<proteinExistence type="predicted"/>